<keyword evidence="3" id="KW-1185">Reference proteome</keyword>
<accession>A0ABV9F3N0</accession>
<name>A0ABV9F3N0_9SPHN</name>
<dbReference type="EMBL" id="JBHSFZ010000048">
    <property type="protein sequence ID" value="MFC4595615.1"/>
    <property type="molecule type" value="Genomic_DNA"/>
</dbReference>
<dbReference type="InterPro" id="IPR007024">
    <property type="entry name" value="BLUF_domain"/>
</dbReference>
<organism evidence="2 3">
    <name type="scientific">Sphingobium tyrosinilyticum</name>
    <dbReference type="NCBI Taxonomy" id="2715436"/>
    <lineage>
        <taxon>Bacteria</taxon>
        <taxon>Pseudomonadati</taxon>
        <taxon>Pseudomonadota</taxon>
        <taxon>Alphaproteobacteria</taxon>
        <taxon>Sphingomonadales</taxon>
        <taxon>Sphingomonadaceae</taxon>
        <taxon>Sphingobium</taxon>
    </lineage>
</organism>
<proteinExistence type="predicted"/>
<sequence length="168" mass="18569">MATGKARRTFTVPTMRLAFTPFVQLSYSANMLERWLYISTSRLQAAQVDDQVRDIVNISISRNRSLGVTGALLFTGQRFSQYLEGSPVAIAELKESILRDSCHEDVRTIASGPYDVRRFLTWSLAYAGPSRFVASKVEEALKDAISGNRDNSESLAEMLAGFAVEGHG</sequence>
<reference evidence="3" key="1">
    <citation type="journal article" date="2019" name="Int. J. Syst. Evol. Microbiol.">
        <title>The Global Catalogue of Microorganisms (GCM) 10K type strain sequencing project: providing services to taxonomists for standard genome sequencing and annotation.</title>
        <authorList>
            <consortium name="The Broad Institute Genomics Platform"/>
            <consortium name="The Broad Institute Genome Sequencing Center for Infectious Disease"/>
            <person name="Wu L."/>
            <person name="Ma J."/>
        </authorList>
    </citation>
    <scope>NUCLEOTIDE SEQUENCE [LARGE SCALE GENOMIC DNA]</scope>
    <source>
        <strain evidence="3">NBRC 103632</strain>
    </source>
</reference>
<dbReference type="SUPFAM" id="SSF54975">
    <property type="entry name" value="Acylphosphatase/BLUF domain-like"/>
    <property type="match status" value="1"/>
</dbReference>
<dbReference type="InterPro" id="IPR036046">
    <property type="entry name" value="Acylphosphatase-like_dom_sf"/>
</dbReference>
<dbReference type="SMART" id="SM01034">
    <property type="entry name" value="BLUF"/>
    <property type="match status" value="1"/>
</dbReference>
<dbReference type="PROSITE" id="PS50925">
    <property type="entry name" value="BLUF"/>
    <property type="match status" value="1"/>
</dbReference>
<dbReference type="Pfam" id="PF04940">
    <property type="entry name" value="BLUF"/>
    <property type="match status" value="1"/>
</dbReference>
<protein>
    <submittedName>
        <fullName evidence="2">BLUF domain-containing protein</fullName>
    </submittedName>
</protein>
<gene>
    <name evidence="2" type="ORF">ACFO3E_15695</name>
</gene>
<dbReference type="Proteomes" id="UP001595957">
    <property type="component" value="Unassembled WGS sequence"/>
</dbReference>
<evidence type="ECO:0000313" key="3">
    <source>
        <dbReference type="Proteomes" id="UP001595957"/>
    </source>
</evidence>
<comment type="caution">
    <text evidence="2">The sequence shown here is derived from an EMBL/GenBank/DDBJ whole genome shotgun (WGS) entry which is preliminary data.</text>
</comment>
<evidence type="ECO:0000313" key="2">
    <source>
        <dbReference type="EMBL" id="MFC4595615.1"/>
    </source>
</evidence>
<feature type="domain" description="BLUF" evidence="1">
    <location>
        <begin position="32"/>
        <end position="125"/>
    </location>
</feature>
<evidence type="ECO:0000259" key="1">
    <source>
        <dbReference type="PROSITE" id="PS50925"/>
    </source>
</evidence>
<dbReference type="Gene3D" id="3.30.70.100">
    <property type="match status" value="1"/>
</dbReference>